<gene>
    <name evidence="4" type="ORF">GCM10007977_034540</name>
</gene>
<dbReference type="GO" id="GO:0046872">
    <property type="term" value="F:metal ion binding"/>
    <property type="evidence" value="ECO:0007669"/>
    <property type="project" value="InterPro"/>
</dbReference>
<comment type="caution">
    <text evidence="4">The sequence shown here is derived from an EMBL/GenBank/DDBJ whole genome shotgun (WGS) entry which is preliminary data.</text>
</comment>
<dbReference type="InterPro" id="IPR036423">
    <property type="entry name" value="SOD-like_Cu/Zn_dom_sf"/>
</dbReference>
<reference evidence="4" key="1">
    <citation type="journal article" date="2014" name="Int. J. Syst. Evol. Microbiol.">
        <title>Complete genome sequence of Corynebacterium casei LMG S-19264T (=DSM 44701T), isolated from a smear-ripened cheese.</title>
        <authorList>
            <consortium name="US DOE Joint Genome Institute (JGI-PGF)"/>
            <person name="Walter F."/>
            <person name="Albersmeier A."/>
            <person name="Kalinowski J."/>
            <person name="Ruckert C."/>
        </authorList>
    </citation>
    <scope>NUCLEOTIDE SEQUENCE</scope>
    <source>
        <strain evidence="4">JCM 19831</strain>
    </source>
</reference>
<evidence type="ECO:0000313" key="5">
    <source>
        <dbReference type="Proteomes" id="UP000642070"/>
    </source>
</evidence>
<keyword evidence="5" id="KW-1185">Reference proteome</keyword>
<name>A0A917WU96_9ACTN</name>
<dbReference type="SUPFAM" id="SSF49329">
    <property type="entry name" value="Cu,Zn superoxide dismutase-like"/>
    <property type="match status" value="1"/>
</dbReference>
<dbReference type="RefSeq" id="WP_190250870.1">
    <property type="nucleotide sequence ID" value="NZ_BMPI01000015.1"/>
</dbReference>
<dbReference type="Gene3D" id="2.60.40.200">
    <property type="entry name" value="Superoxide dismutase, copper/zinc binding domain"/>
    <property type="match status" value="1"/>
</dbReference>
<dbReference type="GO" id="GO:0006801">
    <property type="term" value="P:superoxide metabolic process"/>
    <property type="evidence" value="ECO:0007669"/>
    <property type="project" value="InterPro"/>
</dbReference>
<evidence type="ECO:0000313" key="4">
    <source>
        <dbReference type="EMBL" id="GGM30361.1"/>
    </source>
</evidence>
<dbReference type="AlphaFoldDB" id="A0A917WU96"/>
<organism evidence="4 5">
    <name type="scientific">Dactylosporangium sucinum</name>
    <dbReference type="NCBI Taxonomy" id="1424081"/>
    <lineage>
        <taxon>Bacteria</taxon>
        <taxon>Bacillati</taxon>
        <taxon>Actinomycetota</taxon>
        <taxon>Actinomycetes</taxon>
        <taxon>Micromonosporales</taxon>
        <taxon>Micromonosporaceae</taxon>
        <taxon>Dactylosporangium</taxon>
    </lineage>
</organism>
<comment type="similarity">
    <text evidence="1">Belongs to the Cu-Zn superoxide dismutase family.</text>
</comment>
<feature type="region of interest" description="Disordered" evidence="2">
    <location>
        <begin position="103"/>
        <end position="136"/>
    </location>
</feature>
<evidence type="ECO:0000256" key="2">
    <source>
        <dbReference type="SAM" id="MobiDB-lite"/>
    </source>
</evidence>
<reference evidence="4" key="2">
    <citation type="submission" date="2020-09" db="EMBL/GenBank/DDBJ databases">
        <authorList>
            <person name="Sun Q."/>
            <person name="Ohkuma M."/>
        </authorList>
    </citation>
    <scope>NUCLEOTIDE SEQUENCE</scope>
    <source>
        <strain evidence="4">JCM 19831</strain>
    </source>
</reference>
<dbReference type="EMBL" id="BMPI01000015">
    <property type="protein sequence ID" value="GGM30361.1"/>
    <property type="molecule type" value="Genomic_DNA"/>
</dbReference>
<evidence type="ECO:0000256" key="1">
    <source>
        <dbReference type="ARBA" id="ARBA00010457"/>
    </source>
</evidence>
<proteinExistence type="inferred from homology"/>
<dbReference type="InterPro" id="IPR001424">
    <property type="entry name" value="SOD_Cu_Zn_dom"/>
</dbReference>
<evidence type="ECO:0000259" key="3">
    <source>
        <dbReference type="Pfam" id="PF00080"/>
    </source>
</evidence>
<sequence length="197" mass="19924">MRVGVGVVVVLLLVGGCSGGGDGPDKPIAASVSGPAAVVVKGTFTPASGAPPGTTAFLYDPSVVKGTGSAQLAIREDGGHTKVRLDVNGFVPNRGFGAHLHAKPCGPSPEAAGGHFQHQPDPSPGAADPQYANPNNEIWLDFTTNDQGHGEATAEQDWELTPEHRPGSLVIHAATTMTSPGVAGTAGARVACMTITY</sequence>
<protein>
    <recommendedName>
        <fullName evidence="3">Superoxide dismutase copper/zinc binding domain-containing protein</fullName>
    </recommendedName>
</protein>
<feature type="domain" description="Superoxide dismutase copper/zinc binding" evidence="3">
    <location>
        <begin position="68"/>
        <end position="195"/>
    </location>
</feature>
<dbReference type="PROSITE" id="PS51257">
    <property type="entry name" value="PROKAR_LIPOPROTEIN"/>
    <property type="match status" value="1"/>
</dbReference>
<accession>A0A917WU96</accession>
<dbReference type="Proteomes" id="UP000642070">
    <property type="component" value="Unassembled WGS sequence"/>
</dbReference>
<dbReference type="Pfam" id="PF00080">
    <property type="entry name" value="Sod_Cu"/>
    <property type="match status" value="1"/>
</dbReference>